<dbReference type="Proteomes" id="UP001333102">
    <property type="component" value="Chromosome"/>
</dbReference>
<dbReference type="InterPro" id="IPR019546">
    <property type="entry name" value="TAT_signal_bac_arc"/>
</dbReference>
<accession>A0ABZ1BMC2</accession>
<dbReference type="EMBL" id="CP141614">
    <property type="protein sequence ID" value="WRP13960.1"/>
    <property type="molecule type" value="Genomic_DNA"/>
</dbReference>
<gene>
    <name evidence="1" type="ORF">VLY81_11065</name>
</gene>
<evidence type="ECO:0000313" key="2">
    <source>
        <dbReference type="Proteomes" id="UP001333102"/>
    </source>
</evidence>
<evidence type="ECO:0000313" key="1">
    <source>
        <dbReference type="EMBL" id="WRP13960.1"/>
    </source>
</evidence>
<dbReference type="InterPro" id="IPR006059">
    <property type="entry name" value="SBP"/>
</dbReference>
<reference evidence="2" key="1">
    <citation type="submission" date="2023-12" db="EMBL/GenBank/DDBJ databases">
        <title>Novel isolates from deep terrestrial aquifers shed light on the physiology and ecology of the class Limnochordia.</title>
        <authorList>
            <person name="Karnachuk O.V."/>
            <person name="Lukina A.P."/>
            <person name="Avakyan M.R."/>
            <person name="Kadnikov V."/>
            <person name="Begmatov S."/>
            <person name="Beletsky A.V."/>
            <person name="Mardanov A.V."/>
            <person name="Ravin N.V."/>
        </authorList>
    </citation>
    <scope>NUCLEOTIDE SEQUENCE [LARGE SCALE GENOMIC DNA]</scope>
    <source>
        <strain evidence="2">LN</strain>
    </source>
</reference>
<dbReference type="PANTHER" id="PTHR43649:SF12">
    <property type="entry name" value="DIACETYLCHITOBIOSE BINDING PROTEIN DASA"/>
    <property type="match status" value="1"/>
</dbReference>
<dbReference type="PROSITE" id="PS51318">
    <property type="entry name" value="TAT"/>
    <property type="match status" value="1"/>
</dbReference>
<keyword evidence="2" id="KW-1185">Reference proteome</keyword>
<dbReference type="Gene3D" id="3.40.190.10">
    <property type="entry name" value="Periplasmic binding protein-like II"/>
    <property type="match status" value="1"/>
</dbReference>
<dbReference type="InterPro" id="IPR050490">
    <property type="entry name" value="Bact_solute-bd_prot1"/>
</dbReference>
<dbReference type="RefSeq" id="WP_324668233.1">
    <property type="nucleotide sequence ID" value="NZ_CP141614.1"/>
</dbReference>
<organism evidence="1 2">
    <name type="scientific">Geochorda subterranea</name>
    <dbReference type="NCBI Taxonomy" id="3109564"/>
    <lineage>
        <taxon>Bacteria</taxon>
        <taxon>Bacillati</taxon>
        <taxon>Bacillota</taxon>
        <taxon>Limnochordia</taxon>
        <taxon>Limnochordales</taxon>
        <taxon>Geochordaceae</taxon>
        <taxon>Geochorda</taxon>
    </lineage>
</organism>
<sequence length="492" mass="54162">MDSGMEQARAPVASSSESAFSVASSKPATVSRREFVKVAAAGAAAAAAPFVWVPRVGAQARRTLTILQWSHFVPAYDVWFDRFAKEWGAAHNPPIDVVVDHINFADLVPRATAEVAAQQGHDLFMFISPPAAFEPEVVDMADLVREAERRHGPILDLAKRSTYNPVTGKWFGFSDNYVPDPGNYLKSVWEAIGMPDGPDTWEDLLEGGRAIRQRFPDIQIPVGIGFSQDIDSNMATRAIMWSFGASVQDENSRVVINSPETARALEFGVRLFREAMSPAVLSWNASSNNQAFNARQTAYILNSISAYRTAQDNQLPIADDTYFCDPLKGPTGLQWASEHVMGVYVIWRFSTNQDLAKEFLLYLVDHYRDAVLASKLYNFPSFPGSVADPSTPVAQKPDGGSRWIASVCDRDPFGSNPPDKLAALKDALKWSTNVGHPGTANPAIGEVFDTFVLPDMFAKAATGQLSVRDAILEAERRCIEIFNKWRERGLIA</sequence>
<dbReference type="InterPro" id="IPR006311">
    <property type="entry name" value="TAT_signal"/>
</dbReference>
<protein>
    <submittedName>
        <fullName evidence="1">Extracellular solute-binding protein</fullName>
    </submittedName>
</protein>
<dbReference type="NCBIfam" id="TIGR01409">
    <property type="entry name" value="TAT_signal_seq"/>
    <property type="match status" value="1"/>
</dbReference>
<dbReference type="SUPFAM" id="SSF53850">
    <property type="entry name" value="Periplasmic binding protein-like II"/>
    <property type="match status" value="1"/>
</dbReference>
<name>A0ABZ1BMC2_9FIRM</name>
<dbReference type="PANTHER" id="PTHR43649">
    <property type="entry name" value="ARABINOSE-BINDING PROTEIN-RELATED"/>
    <property type="match status" value="1"/>
</dbReference>
<dbReference type="Pfam" id="PF01547">
    <property type="entry name" value="SBP_bac_1"/>
    <property type="match status" value="1"/>
</dbReference>
<proteinExistence type="predicted"/>